<keyword evidence="12" id="KW-1185">Reference proteome</keyword>
<gene>
    <name evidence="11" type="ORF">SAMN02745124_00948</name>
</gene>
<keyword evidence="6 10" id="KW-0812">Transmembrane</keyword>
<comment type="similarity">
    <text evidence="3 10">Belongs to the FliL family.</text>
</comment>
<dbReference type="GO" id="GO:0071978">
    <property type="term" value="P:bacterial-type flagellum-dependent swarming motility"/>
    <property type="evidence" value="ECO:0007669"/>
    <property type="project" value="TreeGrafter"/>
</dbReference>
<evidence type="ECO:0000313" key="11">
    <source>
        <dbReference type="EMBL" id="SHH56812.1"/>
    </source>
</evidence>
<dbReference type="PANTHER" id="PTHR35091:SF2">
    <property type="entry name" value="FLAGELLAR PROTEIN FLIL"/>
    <property type="match status" value="1"/>
</dbReference>
<dbReference type="GO" id="GO:0006935">
    <property type="term" value="P:chemotaxis"/>
    <property type="evidence" value="ECO:0007669"/>
    <property type="project" value="UniProtKB-KW"/>
</dbReference>
<dbReference type="InterPro" id="IPR005503">
    <property type="entry name" value="FliL"/>
</dbReference>
<dbReference type="EMBL" id="FQXS01000004">
    <property type="protein sequence ID" value="SHH56812.1"/>
    <property type="molecule type" value="Genomic_DNA"/>
</dbReference>
<evidence type="ECO:0000313" key="12">
    <source>
        <dbReference type="Proteomes" id="UP000184139"/>
    </source>
</evidence>
<keyword evidence="8 10" id="KW-1133">Transmembrane helix</keyword>
<reference evidence="11 12" key="1">
    <citation type="submission" date="2016-11" db="EMBL/GenBank/DDBJ databases">
        <authorList>
            <person name="Jaros S."/>
            <person name="Januszkiewicz K."/>
            <person name="Wedrychowicz H."/>
        </authorList>
    </citation>
    <scope>NUCLEOTIDE SEQUENCE [LARGE SCALE GENOMIC DNA]</scope>
    <source>
        <strain evidence="11 12">DSM 9705</strain>
    </source>
</reference>
<evidence type="ECO:0000256" key="3">
    <source>
        <dbReference type="ARBA" id="ARBA00008281"/>
    </source>
</evidence>
<dbReference type="Proteomes" id="UP000184139">
    <property type="component" value="Unassembled WGS sequence"/>
</dbReference>
<feature type="transmembrane region" description="Helical" evidence="10">
    <location>
        <begin position="21"/>
        <end position="44"/>
    </location>
</feature>
<evidence type="ECO:0000256" key="9">
    <source>
        <dbReference type="ARBA" id="ARBA00023136"/>
    </source>
</evidence>
<dbReference type="GO" id="GO:0009425">
    <property type="term" value="C:bacterial-type flagellum basal body"/>
    <property type="evidence" value="ECO:0007669"/>
    <property type="project" value="InterPro"/>
</dbReference>
<comment type="function">
    <text evidence="1 10">Controls the rotational direction of flagella during chemotaxis.</text>
</comment>
<evidence type="ECO:0000256" key="6">
    <source>
        <dbReference type="ARBA" id="ARBA00022692"/>
    </source>
</evidence>
<comment type="subcellular location">
    <subcellularLocation>
        <location evidence="2">Cell membrane</location>
        <topology evidence="2">Single-pass membrane protein</topology>
    </subcellularLocation>
</comment>
<keyword evidence="11" id="KW-0282">Flagellum</keyword>
<dbReference type="STRING" id="1121409.SAMN02745124_00948"/>
<evidence type="ECO:0000256" key="10">
    <source>
        <dbReference type="RuleBase" id="RU364125"/>
    </source>
</evidence>
<evidence type="ECO:0000256" key="2">
    <source>
        <dbReference type="ARBA" id="ARBA00004162"/>
    </source>
</evidence>
<organism evidence="11 12">
    <name type="scientific">Desulfofustis glycolicus DSM 9705</name>
    <dbReference type="NCBI Taxonomy" id="1121409"/>
    <lineage>
        <taxon>Bacteria</taxon>
        <taxon>Pseudomonadati</taxon>
        <taxon>Thermodesulfobacteriota</taxon>
        <taxon>Desulfobulbia</taxon>
        <taxon>Desulfobulbales</taxon>
        <taxon>Desulfocapsaceae</taxon>
        <taxon>Desulfofustis</taxon>
    </lineage>
</organism>
<dbReference type="RefSeq" id="WP_073373732.1">
    <property type="nucleotide sequence ID" value="NZ_FQXS01000004.1"/>
</dbReference>
<accession>A0A1M5U1B2</accession>
<keyword evidence="7 10" id="KW-0283">Flagellar rotation</keyword>
<keyword evidence="4 10" id="KW-1003">Cell membrane</keyword>
<keyword evidence="11" id="KW-0966">Cell projection</keyword>
<dbReference type="GO" id="GO:0005886">
    <property type="term" value="C:plasma membrane"/>
    <property type="evidence" value="ECO:0007669"/>
    <property type="project" value="UniProtKB-SubCell"/>
</dbReference>
<sequence>MAEKPDKAKESPATGKLNKKLLLIIGAALLVILIGGGVAAYLLLKSAGEEEQVDPGQRVPVPVVNPQADIGPTVDIAEFVVNIISDQDTHYVKSALTIELTNDLAKDEMNRRMPQIRDAILLLVSNKTFEELRDLQGKKQLKAELLSKINALMQTGQAKSIYFTEFVVQ</sequence>
<proteinExistence type="inferred from homology"/>
<keyword evidence="11" id="KW-0969">Cilium</keyword>
<dbReference type="PANTHER" id="PTHR35091">
    <property type="entry name" value="FLAGELLAR PROTEIN FLIL"/>
    <property type="match status" value="1"/>
</dbReference>
<protein>
    <recommendedName>
        <fullName evidence="10">Flagellar protein FliL</fullName>
    </recommendedName>
</protein>
<keyword evidence="5 10" id="KW-0145">Chemotaxis</keyword>
<name>A0A1M5U1B2_9BACT</name>
<keyword evidence="9 10" id="KW-0472">Membrane</keyword>
<dbReference type="AlphaFoldDB" id="A0A1M5U1B2"/>
<evidence type="ECO:0000256" key="4">
    <source>
        <dbReference type="ARBA" id="ARBA00022475"/>
    </source>
</evidence>
<evidence type="ECO:0000256" key="7">
    <source>
        <dbReference type="ARBA" id="ARBA00022779"/>
    </source>
</evidence>
<evidence type="ECO:0000256" key="5">
    <source>
        <dbReference type="ARBA" id="ARBA00022500"/>
    </source>
</evidence>
<evidence type="ECO:0000256" key="1">
    <source>
        <dbReference type="ARBA" id="ARBA00002254"/>
    </source>
</evidence>
<dbReference type="Pfam" id="PF03748">
    <property type="entry name" value="FliL"/>
    <property type="match status" value="1"/>
</dbReference>
<dbReference type="OrthoDB" id="9799777at2"/>
<evidence type="ECO:0000256" key="8">
    <source>
        <dbReference type="ARBA" id="ARBA00022989"/>
    </source>
</evidence>